<dbReference type="GO" id="GO:0004656">
    <property type="term" value="F:procollagen-proline 4-dioxygenase activity"/>
    <property type="evidence" value="ECO:0007669"/>
    <property type="project" value="TreeGrafter"/>
</dbReference>
<name>A0AB34J5R8_PRYPA</name>
<dbReference type="SMART" id="SM00702">
    <property type="entry name" value="P4Hc"/>
    <property type="match status" value="1"/>
</dbReference>
<dbReference type="EMBL" id="JBGBPQ010000014">
    <property type="protein sequence ID" value="KAL1511597.1"/>
    <property type="molecule type" value="Genomic_DNA"/>
</dbReference>
<dbReference type="PANTHER" id="PTHR10869:SF246">
    <property type="entry name" value="TRANSMEMBRANE PROLYL 4-HYDROXYLASE"/>
    <property type="match status" value="1"/>
</dbReference>
<keyword evidence="2" id="KW-0479">Metal-binding</keyword>
<sequence length="292" mass="31767">MAAWLCLCAAATAASPPDPPAACPSDDPQPSIRIDGQPLPPAPSSPHSLPDRSVRLRQIHSELQLTYVHSFLSAEELHELVALADARGGWASSPLKDQREGEARNVRGAAEDERRNSSSCPMLWPVAYAARRAELAHKPGLLRELDLTTRLSNRVVSLFTSTGLPITSAHIEPLQLLRYQPTERFGPHHDYHATGKSSVQGEQRAFTFLLFGSTLPPEAGGETHFPWLNLSVSPQLGDGLVWANVDSEGEPNPRSLHEGRPPTHGEKIAINVWVTDRAFDLGNGMDNAIRSG</sequence>
<evidence type="ECO:0000256" key="4">
    <source>
        <dbReference type="ARBA" id="ARBA00023002"/>
    </source>
</evidence>
<evidence type="ECO:0000256" key="1">
    <source>
        <dbReference type="ARBA" id="ARBA00001961"/>
    </source>
</evidence>
<evidence type="ECO:0000313" key="8">
    <source>
        <dbReference type="EMBL" id="KAL1511597.1"/>
    </source>
</evidence>
<protein>
    <recommendedName>
        <fullName evidence="7">Fe2OG dioxygenase domain-containing protein</fullName>
    </recommendedName>
</protein>
<gene>
    <name evidence="8" type="ORF">AB1Y20_006391</name>
</gene>
<comment type="caution">
    <text evidence="8">The sequence shown here is derived from an EMBL/GenBank/DDBJ whole genome shotgun (WGS) entry which is preliminary data.</text>
</comment>
<dbReference type="Gene3D" id="2.60.120.620">
    <property type="entry name" value="q2cbj1_9rhob like domain"/>
    <property type="match status" value="1"/>
</dbReference>
<dbReference type="InterPro" id="IPR005123">
    <property type="entry name" value="Oxoglu/Fe-dep_dioxygenase_dom"/>
</dbReference>
<dbReference type="Proteomes" id="UP001515480">
    <property type="component" value="Unassembled WGS sequence"/>
</dbReference>
<dbReference type="InterPro" id="IPR045054">
    <property type="entry name" value="P4HA-like"/>
</dbReference>
<proteinExistence type="predicted"/>
<organism evidence="8 9">
    <name type="scientific">Prymnesium parvum</name>
    <name type="common">Toxic golden alga</name>
    <dbReference type="NCBI Taxonomy" id="97485"/>
    <lineage>
        <taxon>Eukaryota</taxon>
        <taxon>Haptista</taxon>
        <taxon>Haptophyta</taxon>
        <taxon>Prymnesiophyceae</taxon>
        <taxon>Prymnesiales</taxon>
        <taxon>Prymnesiaceae</taxon>
        <taxon>Prymnesium</taxon>
    </lineage>
</organism>
<dbReference type="InterPro" id="IPR006620">
    <property type="entry name" value="Pro_4_hyd_alph"/>
</dbReference>
<dbReference type="InterPro" id="IPR044862">
    <property type="entry name" value="Pro_4_hyd_alph_FE2OG_OXY"/>
</dbReference>
<evidence type="ECO:0000256" key="3">
    <source>
        <dbReference type="ARBA" id="ARBA00022964"/>
    </source>
</evidence>
<dbReference type="GO" id="GO:0031418">
    <property type="term" value="F:L-ascorbic acid binding"/>
    <property type="evidence" value="ECO:0007669"/>
    <property type="project" value="InterPro"/>
</dbReference>
<keyword evidence="5" id="KW-0408">Iron</keyword>
<keyword evidence="9" id="KW-1185">Reference proteome</keyword>
<evidence type="ECO:0000256" key="2">
    <source>
        <dbReference type="ARBA" id="ARBA00022723"/>
    </source>
</evidence>
<evidence type="ECO:0000256" key="6">
    <source>
        <dbReference type="SAM" id="MobiDB-lite"/>
    </source>
</evidence>
<keyword evidence="3" id="KW-0223">Dioxygenase</keyword>
<evidence type="ECO:0000256" key="5">
    <source>
        <dbReference type="ARBA" id="ARBA00023004"/>
    </source>
</evidence>
<evidence type="ECO:0000259" key="7">
    <source>
        <dbReference type="PROSITE" id="PS51471"/>
    </source>
</evidence>
<feature type="domain" description="Fe2OG dioxygenase" evidence="7">
    <location>
        <begin position="170"/>
        <end position="276"/>
    </location>
</feature>
<accession>A0AB34J5R8</accession>
<feature type="region of interest" description="Disordered" evidence="6">
    <location>
        <begin position="91"/>
        <end position="114"/>
    </location>
</feature>
<dbReference type="Pfam" id="PF13640">
    <property type="entry name" value="2OG-FeII_Oxy_3"/>
    <property type="match status" value="1"/>
</dbReference>
<feature type="region of interest" description="Disordered" evidence="6">
    <location>
        <begin position="13"/>
        <end position="51"/>
    </location>
</feature>
<dbReference type="GO" id="GO:0005506">
    <property type="term" value="F:iron ion binding"/>
    <property type="evidence" value="ECO:0007669"/>
    <property type="project" value="InterPro"/>
</dbReference>
<dbReference type="PANTHER" id="PTHR10869">
    <property type="entry name" value="PROLYL 4-HYDROXYLASE ALPHA SUBUNIT"/>
    <property type="match status" value="1"/>
</dbReference>
<comment type="cofactor">
    <cofactor evidence="1">
        <name>L-ascorbate</name>
        <dbReference type="ChEBI" id="CHEBI:38290"/>
    </cofactor>
</comment>
<evidence type="ECO:0000313" key="9">
    <source>
        <dbReference type="Proteomes" id="UP001515480"/>
    </source>
</evidence>
<feature type="compositionally biased region" description="Basic and acidic residues" evidence="6">
    <location>
        <begin position="96"/>
        <end position="114"/>
    </location>
</feature>
<dbReference type="PROSITE" id="PS51471">
    <property type="entry name" value="FE2OG_OXY"/>
    <property type="match status" value="1"/>
</dbReference>
<reference evidence="8 9" key="1">
    <citation type="journal article" date="2024" name="Science">
        <title>Giant polyketide synthase enzymes in the biosynthesis of giant marine polyether toxins.</title>
        <authorList>
            <person name="Fallon T.R."/>
            <person name="Shende V.V."/>
            <person name="Wierzbicki I.H."/>
            <person name="Pendleton A.L."/>
            <person name="Watervoot N.F."/>
            <person name="Auber R.P."/>
            <person name="Gonzalez D.J."/>
            <person name="Wisecaver J.H."/>
            <person name="Moore B.S."/>
        </authorList>
    </citation>
    <scope>NUCLEOTIDE SEQUENCE [LARGE SCALE GENOMIC DNA]</scope>
    <source>
        <strain evidence="8 9">12B1</strain>
    </source>
</reference>
<keyword evidence="4" id="KW-0560">Oxidoreductase</keyword>
<dbReference type="AlphaFoldDB" id="A0AB34J5R8"/>
<dbReference type="GO" id="GO:0005783">
    <property type="term" value="C:endoplasmic reticulum"/>
    <property type="evidence" value="ECO:0007669"/>
    <property type="project" value="TreeGrafter"/>
</dbReference>